<dbReference type="CDD" id="cd16922">
    <property type="entry name" value="HATPase_EvgS-ArcB-TorS-like"/>
    <property type="match status" value="1"/>
</dbReference>
<feature type="transmembrane region" description="Helical" evidence="12">
    <location>
        <begin position="136"/>
        <end position="153"/>
    </location>
</feature>
<evidence type="ECO:0000256" key="4">
    <source>
        <dbReference type="ARBA" id="ARBA00022679"/>
    </source>
</evidence>
<dbReference type="SUPFAM" id="SSF52172">
    <property type="entry name" value="CheY-like"/>
    <property type="match status" value="1"/>
</dbReference>
<dbReference type="Gene3D" id="1.10.287.130">
    <property type="match status" value="1"/>
</dbReference>
<feature type="transmembrane region" description="Helical" evidence="12">
    <location>
        <begin position="47"/>
        <end position="66"/>
    </location>
</feature>
<evidence type="ECO:0000256" key="10">
    <source>
        <dbReference type="ARBA" id="ARBA00068150"/>
    </source>
</evidence>
<dbReference type="InterPro" id="IPR001789">
    <property type="entry name" value="Sig_transdc_resp-reg_receiver"/>
</dbReference>
<dbReference type="InterPro" id="IPR005467">
    <property type="entry name" value="His_kinase_dom"/>
</dbReference>
<evidence type="ECO:0000256" key="5">
    <source>
        <dbReference type="ARBA" id="ARBA00022741"/>
    </source>
</evidence>
<keyword evidence="7" id="KW-0067">ATP-binding</keyword>
<evidence type="ECO:0000256" key="2">
    <source>
        <dbReference type="ARBA" id="ARBA00012438"/>
    </source>
</evidence>
<dbReference type="PANTHER" id="PTHR45339:SF5">
    <property type="entry name" value="HISTIDINE KINASE"/>
    <property type="match status" value="1"/>
</dbReference>
<feature type="domain" description="Response regulatory" evidence="14">
    <location>
        <begin position="596"/>
        <end position="713"/>
    </location>
</feature>
<evidence type="ECO:0000313" key="16">
    <source>
        <dbReference type="Proteomes" id="UP000296201"/>
    </source>
</evidence>
<feature type="modified residue" description="4-aspartylphosphate" evidence="11">
    <location>
        <position position="645"/>
    </location>
</feature>
<evidence type="ECO:0000256" key="11">
    <source>
        <dbReference type="PROSITE-ProRule" id="PRU00169"/>
    </source>
</evidence>
<dbReference type="Pfam" id="PF02518">
    <property type="entry name" value="HATPase_c"/>
    <property type="match status" value="1"/>
</dbReference>
<keyword evidence="4 15" id="KW-0808">Transferase</keyword>
<keyword evidence="8" id="KW-0902">Two-component regulatory system</keyword>
<evidence type="ECO:0000256" key="1">
    <source>
        <dbReference type="ARBA" id="ARBA00000085"/>
    </source>
</evidence>
<keyword evidence="3 11" id="KW-0597">Phosphoprotein</keyword>
<protein>
    <recommendedName>
        <fullName evidence="10">Sensory/regulatory protein RpfC</fullName>
        <ecNumber evidence="2">2.7.13.3</ecNumber>
    </recommendedName>
</protein>
<proteinExistence type="predicted"/>
<dbReference type="EC" id="2.7.13.3" evidence="2"/>
<dbReference type="SMART" id="SM00388">
    <property type="entry name" value="HisKA"/>
    <property type="match status" value="1"/>
</dbReference>
<evidence type="ECO:0000256" key="6">
    <source>
        <dbReference type="ARBA" id="ARBA00022777"/>
    </source>
</evidence>
<dbReference type="Gene3D" id="3.30.565.10">
    <property type="entry name" value="Histidine kinase-like ATPase, C-terminal domain"/>
    <property type="match status" value="1"/>
</dbReference>
<dbReference type="InterPro" id="IPR003661">
    <property type="entry name" value="HisK_dim/P_dom"/>
</dbReference>
<dbReference type="PRINTS" id="PR00344">
    <property type="entry name" value="BCTRLSENSOR"/>
</dbReference>
<evidence type="ECO:0000256" key="8">
    <source>
        <dbReference type="ARBA" id="ARBA00023012"/>
    </source>
</evidence>
<dbReference type="InterPro" id="IPR004358">
    <property type="entry name" value="Sig_transdc_His_kin-like_C"/>
</dbReference>
<keyword evidence="5" id="KW-0547">Nucleotide-binding</keyword>
<dbReference type="Pfam" id="PF00072">
    <property type="entry name" value="Response_reg"/>
    <property type="match status" value="1"/>
</dbReference>
<keyword evidence="12" id="KW-0812">Transmembrane</keyword>
<evidence type="ECO:0000256" key="9">
    <source>
        <dbReference type="ARBA" id="ARBA00064003"/>
    </source>
</evidence>
<dbReference type="EMBL" id="CP032096">
    <property type="protein sequence ID" value="QBZ82036.1"/>
    <property type="molecule type" value="Genomic_DNA"/>
</dbReference>
<dbReference type="InterPro" id="IPR003594">
    <property type="entry name" value="HATPase_dom"/>
</dbReference>
<evidence type="ECO:0000313" key="15">
    <source>
        <dbReference type="EMBL" id="QBZ82036.1"/>
    </source>
</evidence>
<dbReference type="InterPro" id="IPR036890">
    <property type="entry name" value="HATPase_C_sf"/>
</dbReference>
<dbReference type="FunFam" id="1.10.287.130:FF:000002">
    <property type="entry name" value="Two-component osmosensing histidine kinase"/>
    <property type="match status" value="1"/>
</dbReference>
<dbReference type="OrthoDB" id="9792854at2"/>
<dbReference type="AlphaFoldDB" id="A0A4P7NWS7"/>
<dbReference type="SMART" id="SM00448">
    <property type="entry name" value="REC"/>
    <property type="match status" value="1"/>
</dbReference>
<dbReference type="CDD" id="cd00082">
    <property type="entry name" value="HisKA"/>
    <property type="match status" value="1"/>
</dbReference>
<dbReference type="SUPFAM" id="SSF55874">
    <property type="entry name" value="ATPase domain of HSP90 chaperone/DNA topoisomerase II/histidine kinase"/>
    <property type="match status" value="1"/>
</dbReference>
<evidence type="ECO:0000256" key="12">
    <source>
        <dbReference type="SAM" id="Phobius"/>
    </source>
</evidence>
<feature type="domain" description="Histidine kinase" evidence="13">
    <location>
        <begin position="223"/>
        <end position="442"/>
    </location>
</feature>
<feature type="transmembrane region" description="Helical" evidence="12">
    <location>
        <begin position="86"/>
        <end position="106"/>
    </location>
</feature>
<keyword evidence="12" id="KW-0472">Membrane</keyword>
<organism evidence="15 16">
    <name type="scientific">Hydrogenovibrio crunogenus</name>
    <dbReference type="NCBI Taxonomy" id="39765"/>
    <lineage>
        <taxon>Bacteria</taxon>
        <taxon>Pseudomonadati</taxon>
        <taxon>Pseudomonadota</taxon>
        <taxon>Gammaproteobacteria</taxon>
        <taxon>Thiotrichales</taxon>
        <taxon>Piscirickettsiaceae</taxon>
        <taxon>Hydrogenovibrio</taxon>
    </lineage>
</organism>
<dbReference type="PROSITE" id="PS50109">
    <property type="entry name" value="HIS_KIN"/>
    <property type="match status" value="1"/>
</dbReference>
<dbReference type="GO" id="GO:0000155">
    <property type="term" value="F:phosphorelay sensor kinase activity"/>
    <property type="evidence" value="ECO:0007669"/>
    <property type="project" value="InterPro"/>
</dbReference>
<name>A0A4P7NWS7_9GAMM</name>
<accession>A0A4P7NWS7</accession>
<evidence type="ECO:0000259" key="14">
    <source>
        <dbReference type="PROSITE" id="PS50110"/>
    </source>
</evidence>
<comment type="subunit">
    <text evidence="9">At low DSF concentrations, interacts with RpfF.</text>
</comment>
<keyword evidence="6 15" id="KW-0418">Kinase</keyword>
<evidence type="ECO:0000256" key="7">
    <source>
        <dbReference type="ARBA" id="ARBA00022840"/>
    </source>
</evidence>
<comment type="catalytic activity">
    <reaction evidence="1">
        <text>ATP + protein L-histidine = ADP + protein N-phospho-L-histidine.</text>
        <dbReference type="EC" id="2.7.13.3"/>
    </reaction>
</comment>
<evidence type="ECO:0000259" key="13">
    <source>
        <dbReference type="PROSITE" id="PS50109"/>
    </source>
</evidence>
<dbReference type="PROSITE" id="PS50110">
    <property type="entry name" value="RESPONSE_REGULATORY"/>
    <property type="match status" value="1"/>
</dbReference>
<dbReference type="InterPro" id="IPR011006">
    <property type="entry name" value="CheY-like_superfamily"/>
</dbReference>
<dbReference type="Proteomes" id="UP000296201">
    <property type="component" value="Chromosome"/>
</dbReference>
<dbReference type="InterPro" id="IPR036097">
    <property type="entry name" value="HisK_dim/P_sf"/>
</dbReference>
<dbReference type="Gene3D" id="3.40.50.2300">
    <property type="match status" value="1"/>
</dbReference>
<keyword evidence="12" id="KW-1133">Transmembrane helix</keyword>
<dbReference type="PANTHER" id="PTHR45339">
    <property type="entry name" value="HYBRID SIGNAL TRANSDUCTION HISTIDINE KINASE J"/>
    <property type="match status" value="1"/>
</dbReference>
<dbReference type="RefSeq" id="WP_135794797.1">
    <property type="nucleotide sequence ID" value="NZ_CP032096.1"/>
</dbReference>
<sequence>MSNVPLNHAIQLDQFKLVIKNSTASSFGNIAVAIFLTYLIVDALSNTLVFFWLMYMVLVSLLRTGYGRYIRANVALNNYKLYQRRYFILILLTAVGWGYASLALFVENDTTLQSFLVMSIAGISSSSVSSLSPVKSYFYSFIIIVITPLLLKFATTYEVYGMAFSLLLLLFLIFMIKSAKHYQEAINDSLSLNYQNLGLIKELNQAKQEADASNRLKSEFLANMSHEIRTPMNGIIGMTGLLLDTSLKKEQRDLTLTVKESAESLLAIINDILDFSKIEAGKMELNYEPVKLVPFLDSVMEMVASSAQSKELNLAYFIDPKLPAEIETDGVRLRQVLINLLSNGIKFTDHGYVCLTVGALDSGSSRLQFKVTDTGIGISEEGQDKLFNAFSQVDGSSMRVFGGTGLGLTISKQILSLLGGHISVKSALGKGACFCFDIPYQVIDSNNCLAALEKETSLVWLMPDDALKPKMVEFFKQLNITVEGDTLDELTEQSVGNPRPIWIDMTEVMKNSEKPFELIRMLKNKHPFLTLLLTHQQANEWYQQIHDLALKTRVKPIKYSHLPDWLFFKNEKEILKETPNNQSNPMLDALNLSHLKLLLAEDNLVNQKLATALLKKLGITPDIANNGEEALQKLEDNHYDLVLMDCQMPTKDGYQATKELREWARPIKDVVVIALTANAMQGDEQKCYAAGMNDYITKPVSPIVLQEKLQKWAAVIQEKSLSQQT</sequence>
<feature type="transmembrane region" description="Helical" evidence="12">
    <location>
        <begin position="159"/>
        <end position="176"/>
    </location>
</feature>
<dbReference type="CDD" id="cd17546">
    <property type="entry name" value="REC_hyHK_CKI1_RcsC-like"/>
    <property type="match status" value="1"/>
</dbReference>
<gene>
    <name evidence="15" type="primary">barA</name>
    <name evidence="15" type="ORF">GHNINEIG_00060</name>
</gene>
<dbReference type="GO" id="GO:0005524">
    <property type="term" value="F:ATP binding"/>
    <property type="evidence" value="ECO:0007669"/>
    <property type="project" value="UniProtKB-KW"/>
</dbReference>
<dbReference type="SMART" id="SM00387">
    <property type="entry name" value="HATPase_c"/>
    <property type="match status" value="1"/>
</dbReference>
<evidence type="ECO:0000256" key="3">
    <source>
        <dbReference type="ARBA" id="ARBA00022553"/>
    </source>
</evidence>
<dbReference type="Pfam" id="PF00512">
    <property type="entry name" value="HisKA"/>
    <property type="match status" value="1"/>
</dbReference>
<feature type="transmembrane region" description="Helical" evidence="12">
    <location>
        <begin position="21"/>
        <end position="41"/>
    </location>
</feature>
<reference evidence="15 16" key="1">
    <citation type="submission" date="2018-08" db="EMBL/GenBank/DDBJ databases">
        <title>Horizontal acquisition of hydrogen conversion ability and other habitat adaptations in Hydrogenovibrio crunogenus strains.</title>
        <authorList>
            <person name="Gonnella G."/>
            <person name="Adam N."/>
            <person name="Perner M."/>
        </authorList>
    </citation>
    <scope>NUCLEOTIDE SEQUENCE [LARGE SCALE GENOMIC DNA]</scope>
    <source>
        <strain evidence="15 16">SP-41</strain>
    </source>
</reference>
<dbReference type="FunFam" id="3.30.565.10:FF:000010">
    <property type="entry name" value="Sensor histidine kinase RcsC"/>
    <property type="match status" value="1"/>
</dbReference>
<keyword evidence="16" id="KW-1185">Reference proteome</keyword>
<dbReference type="SUPFAM" id="SSF47384">
    <property type="entry name" value="Homodimeric domain of signal transducing histidine kinase"/>
    <property type="match status" value="1"/>
</dbReference>